<dbReference type="EMBL" id="JACRST010000029">
    <property type="protein sequence ID" value="MBC8547637.1"/>
    <property type="molecule type" value="Genomic_DNA"/>
</dbReference>
<dbReference type="Proteomes" id="UP000653127">
    <property type="component" value="Unassembled WGS sequence"/>
</dbReference>
<dbReference type="RefSeq" id="WP_249283680.1">
    <property type="nucleotide sequence ID" value="NZ_JACRST010000029.1"/>
</dbReference>
<comment type="caution">
    <text evidence="1">The sequence shown here is derived from an EMBL/GenBank/DDBJ whole genome shotgun (WGS) entry which is preliminary data.</text>
</comment>
<dbReference type="SUPFAM" id="SSF56784">
    <property type="entry name" value="HAD-like"/>
    <property type="match status" value="1"/>
</dbReference>
<evidence type="ECO:0000313" key="1">
    <source>
        <dbReference type="EMBL" id="MBC8547637.1"/>
    </source>
</evidence>
<protein>
    <submittedName>
        <fullName evidence="1">Cof-type HAD-IIB family hydrolase</fullName>
    </submittedName>
</protein>
<proteinExistence type="predicted"/>
<dbReference type="NCBIfam" id="TIGR00099">
    <property type="entry name" value="Cof-subfamily"/>
    <property type="match status" value="1"/>
</dbReference>
<dbReference type="Pfam" id="PF08282">
    <property type="entry name" value="Hydrolase_3"/>
    <property type="match status" value="1"/>
</dbReference>
<dbReference type="Gene3D" id="3.30.1240.10">
    <property type="match status" value="1"/>
</dbReference>
<reference evidence="1" key="1">
    <citation type="submission" date="2020-08" db="EMBL/GenBank/DDBJ databases">
        <title>Genome public.</title>
        <authorList>
            <person name="Liu C."/>
            <person name="Sun Q."/>
        </authorList>
    </citation>
    <scope>NUCLEOTIDE SEQUENCE</scope>
    <source>
        <strain evidence="1">NSJ-31</strain>
    </source>
</reference>
<dbReference type="GO" id="GO:0000287">
    <property type="term" value="F:magnesium ion binding"/>
    <property type="evidence" value="ECO:0007669"/>
    <property type="project" value="TreeGrafter"/>
</dbReference>
<sequence>MSLTRHYLYSDIDGTLIAGHGPVSAENLAAIRQFVAEGGRFSIATGRSAALAQPFLEGVPLNMPAILFNGAAVYDFAEQRYLHRWCISHALSQRIVHTALAIYPEACAELCDEGPILLVNPDGIMDDYIVKEGQAHRRASLDECGDCFKVLFYGDHERLLPVQRALSGPEFAEVVTCFSAPFYLEVLPAGASKGEALRWICADRGIDLADVAAIGDYENDLAMILTAGLGAAPANAQPAVREAADAVVAPHTEHAVADLICRYLMR</sequence>
<dbReference type="Gene3D" id="3.40.50.1000">
    <property type="entry name" value="HAD superfamily/HAD-like"/>
    <property type="match status" value="1"/>
</dbReference>
<keyword evidence="1" id="KW-0378">Hydrolase</keyword>
<dbReference type="InterPro" id="IPR036412">
    <property type="entry name" value="HAD-like_sf"/>
</dbReference>
<dbReference type="InterPro" id="IPR000150">
    <property type="entry name" value="Cof"/>
</dbReference>
<keyword evidence="2" id="KW-1185">Reference proteome</keyword>
<accession>A0A926I129</accession>
<evidence type="ECO:0000313" key="2">
    <source>
        <dbReference type="Proteomes" id="UP000653127"/>
    </source>
</evidence>
<dbReference type="PANTHER" id="PTHR10000:SF8">
    <property type="entry name" value="HAD SUPERFAMILY HYDROLASE-LIKE, TYPE 3"/>
    <property type="match status" value="1"/>
</dbReference>
<dbReference type="InterPro" id="IPR006379">
    <property type="entry name" value="HAD-SF_hydro_IIB"/>
</dbReference>
<name>A0A926I129_9FIRM</name>
<dbReference type="GO" id="GO:0005829">
    <property type="term" value="C:cytosol"/>
    <property type="evidence" value="ECO:0007669"/>
    <property type="project" value="TreeGrafter"/>
</dbReference>
<dbReference type="NCBIfam" id="TIGR01484">
    <property type="entry name" value="HAD-SF-IIB"/>
    <property type="match status" value="1"/>
</dbReference>
<organism evidence="1 2">
    <name type="scientific">Ligaoa zhengdingensis</name>
    <dbReference type="NCBI Taxonomy" id="2763658"/>
    <lineage>
        <taxon>Bacteria</taxon>
        <taxon>Bacillati</taxon>
        <taxon>Bacillota</taxon>
        <taxon>Clostridia</taxon>
        <taxon>Eubacteriales</taxon>
        <taxon>Oscillospiraceae</taxon>
        <taxon>Ligaoa</taxon>
    </lineage>
</organism>
<dbReference type="GO" id="GO:0016791">
    <property type="term" value="F:phosphatase activity"/>
    <property type="evidence" value="ECO:0007669"/>
    <property type="project" value="TreeGrafter"/>
</dbReference>
<gene>
    <name evidence="1" type="ORF">H8711_11970</name>
</gene>
<dbReference type="AlphaFoldDB" id="A0A926I129"/>
<dbReference type="InterPro" id="IPR023214">
    <property type="entry name" value="HAD_sf"/>
</dbReference>
<dbReference type="PANTHER" id="PTHR10000">
    <property type="entry name" value="PHOSPHOSERINE PHOSPHATASE"/>
    <property type="match status" value="1"/>
</dbReference>